<reference evidence="2 3" key="1">
    <citation type="submission" date="2023-08" db="EMBL/GenBank/DDBJ databases">
        <title>Whole-genome sequencing of halo(alkali)philic microorganisms from hypersaline lakes.</title>
        <authorList>
            <person name="Sorokin D.Y."/>
            <person name="Abbas B."/>
            <person name="Merkel A.Y."/>
        </authorList>
    </citation>
    <scope>NUCLEOTIDE SEQUENCE [LARGE SCALE GENOMIC DNA]</scope>
    <source>
        <strain evidence="2 3">AB-CW4</strain>
    </source>
</reference>
<proteinExistence type="predicted"/>
<organism evidence="2 3">
    <name type="scientific">Natronospira bacteriovora</name>
    <dbReference type="NCBI Taxonomy" id="3069753"/>
    <lineage>
        <taxon>Bacteria</taxon>
        <taxon>Pseudomonadati</taxon>
        <taxon>Pseudomonadota</taxon>
        <taxon>Gammaproteobacteria</taxon>
        <taxon>Natronospirales</taxon>
        <taxon>Natronospiraceae</taxon>
        <taxon>Natronospira</taxon>
    </lineage>
</organism>
<evidence type="ECO:0000313" key="2">
    <source>
        <dbReference type="EMBL" id="MDQ2070635.1"/>
    </source>
</evidence>
<evidence type="ECO:0000256" key="1">
    <source>
        <dbReference type="SAM" id="MobiDB-lite"/>
    </source>
</evidence>
<feature type="compositionally biased region" description="Acidic residues" evidence="1">
    <location>
        <begin position="108"/>
        <end position="120"/>
    </location>
</feature>
<dbReference type="EMBL" id="JAVDDT010000008">
    <property type="protein sequence ID" value="MDQ2070635.1"/>
    <property type="molecule type" value="Genomic_DNA"/>
</dbReference>
<name>A0ABU0WCH7_9GAMM</name>
<protein>
    <submittedName>
        <fullName evidence="2">DUF4156 domain-containing protein</fullName>
    </submittedName>
</protein>
<accession>A0ABU0WCH7</accession>
<comment type="caution">
    <text evidence="2">The sequence shown here is derived from an EMBL/GenBank/DDBJ whole genome shotgun (WGS) entry which is preliminary data.</text>
</comment>
<feature type="region of interest" description="Disordered" evidence="1">
    <location>
        <begin position="107"/>
        <end position="128"/>
    </location>
</feature>
<dbReference type="Pfam" id="PF13698">
    <property type="entry name" value="DUF4156"/>
    <property type="match status" value="1"/>
</dbReference>
<gene>
    <name evidence="2" type="ORF">RBH19_12210</name>
</gene>
<dbReference type="RefSeq" id="WP_306729130.1">
    <property type="nucleotide sequence ID" value="NZ_JAVDDT010000008.1"/>
</dbReference>
<dbReference type="Proteomes" id="UP001239019">
    <property type="component" value="Unassembled WGS sequence"/>
</dbReference>
<dbReference type="InterPro" id="IPR025294">
    <property type="entry name" value="DUF4156"/>
</dbReference>
<sequence>MTTRLAIIVLLTGSLALSACTWVRMEPGADDILLLPERRVQDCERLGTVEVSVLARVAGLDRHEEEIEKDLANLARNHAVERGGDTIAALSTIEDGKQRFGVYRCEGAEDESEADEEEEGVTVRGYNG</sequence>
<evidence type="ECO:0000313" key="3">
    <source>
        <dbReference type="Proteomes" id="UP001239019"/>
    </source>
</evidence>
<dbReference type="PROSITE" id="PS51257">
    <property type="entry name" value="PROKAR_LIPOPROTEIN"/>
    <property type="match status" value="1"/>
</dbReference>
<keyword evidence="3" id="KW-1185">Reference proteome</keyword>